<dbReference type="RefSeq" id="WP_263734705.1">
    <property type="nucleotide sequence ID" value="NZ_JAOWKY010000002.1"/>
</dbReference>
<keyword evidence="3" id="KW-1185">Reference proteome</keyword>
<evidence type="ECO:0000313" key="2">
    <source>
        <dbReference type="EMBL" id="MCV2869047.1"/>
    </source>
</evidence>
<feature type="domain" description="Helix-turn-helix" evidence="1">
    <location>
        <begin position="17"/>
        <end position="64"/>
    </location>
</feature>
<accession>A0ABT2ZDF5</accession>
<name>A0ABT2ZDF5_9RHOB</name>
<proteinExistence type="predicted"/>
<dbReference type="InterPro" id="IPR009061">
    <property type="entry name" value="DNA-bd_dom_put_sf"/>
</dbReference>
<dbReference type="Pfam" id="PF12728">
    <property type="entry name" value="HTH_17"/>
    <property type="match status" value="1"/>
</dbReference>
<sequence length="73" mass="8558">MTDGKWMLLMPRDQYQTVKEVSDRLEVSEATVRGWIKDGTLRAIDIGKGWRIADRDLEDFLQRHATRARDIEP</sequence>
<dbReference type="SUPFAM" id="SSF46955">
    <property type="entry name" value="Putative DNA-binding domain"/>
    <property type="match status" value="1"/>
</dbReference>
<protein>
    <submittedName>
        <fullName evidence="2">Helix-turn-helix domain-containing protein</fullName>
    </submittedName>
</protein>
<evidence type="ECO:0000313" key="3">
    <source>
        <dbReference type="Proteomes" id="UP001652542"/>
    </source>
</evidence>
<dbReference type="EMBL" id="JAOWKY010000002">
    <property type="protein sequence ID" value="MCV2869047.1"/>
    <property type="molecule type" value="Genomic_DNA"/>
</dbReference>
<organism evidence="2 3">
    <name type="scientific">Albidovulum marisflavi</name>
    <dbReference type="NCBI Taxonomy" id="2984159"/>
    <lineage>
        <taxon>Bacteria</taxon>
        <taxon>Pseudomonadati</taxon>
        <taxon>Pseudomonadota</taxon>
        <taxon>Alphaproteobacteria</taxon>
        <taxon>Rhodobacterales</taxon>
        <taxon>Paracoccaceae</taxon>
        <taxon>Albidovulum</taxon>
    </lineage>
</organism>
<dbReference type="Proteomes" id="UP001652542">
    <property type="component" value="Unassembled WGS sequence"/>
</dbReference>
<comment type="caution">
    <text evidence="2">The sequence shown here is derived from an EMBL/GenBank/DDBJ whole genome shotgun (WGS) entry which is preliminary data.</text>
</comment>
<gene>
    <name evidence="2" type="ORF">OEW28_10460</name>
</gene>
<evidence type="ECO:0000259" key="1">
    <source>
        <dbReference type="Pfam" id="PF12728"/>
    </source>
</evidence>
<dbReference type="InterPro" id="IPR041657">
    <property type="entry name" value="HTH_17"/>
</dbReference>
<dbReference type="InterPro" id="IPR010093">
    <property type="entry name" value="SinI_DNA-bd"/>
</dbReference>
<reference evidence="2 3" key="1">
    <citation type="submission" date="2022-10" db="EMBL/GenBank/DDBJ databases">
        <title>Defluviimonas sp. nov., isolated from ocean surface water.</title>
        <authorList>
            <person name="He W."/>
            <person name="Wang L."/>
            <person name="Zhang D.-F."/>
        </authorList>
    </citation>
    <scope>NUCLEOTIDE SEQUENCE [LARGE SCALE GENOMIC DNA]</scope>
    <source>
        <strain evidence="2 3">WL0002</strain>
    </source>
</reference>
<dbReference type="Gene3D" id="1.10.1660.10">
    <property type="match status" value="1"/>
</dbReference>
<dbReference type="NCBIfam" id="TIGR01764">
    <property type="entry name" value="excise"/>
    <property type="match status" value="1"/>
</dbReference>